<feature type="compositionally biased region" description="Acidic residues" evidence="1">
    <location>
        <begin position="20"/>
        <end position="42"/>
    </location>
</feature>
<keyword evidence="3" id="KW-1185">Reference proteome</keyword>
<name>A0AA40GBQ1_9HYME</name>
<dbReference type="Proteomes" id="UP001177670">
    <property type="component" value="Unassembled WGS sequence"/>
</dbReference>
<dbReference type="AlphaFoldDB" id="A0AA40GBQ1"/>
<evidence type="ECO:0000313" key="2">
    <source>
        <dbReference type="EMBL" id="KAK1134658.1"/>
    </source>
</evidence>
<feature type="region of interest" description="Disordered" evidence="1">
    <location>
        <begin position="17"/>
        <end position="42"/>
    </location>
</feature>
<organism evidence="2 3">
    <name type="scientific">Melipona bicolor</name>
    <dbReference type="NCBI Taxonomy" id="60889"/>
    <lineage>
        <taxon>Eukaryota</taxon>
        <taxon>Metazoa</taxon>
        <taxon>Ecdysozoa</taxon>
        <taxon>Arthropoda</taxon>
        <taxon>Hexapoda</taxon>
        <taxon>Insecta</taxon>
        <taxon>Pterygota</taxon>
        <taxon>Neoptera</taxon>
        <taxon>Endopterygota</taxon>
        <taxon>Hymenoptera</taxon>
        <taxon>Apocrita</taxon>
        <taxon>Aculeata</taxon>
        <taxon>Apoidea</taxon>
        <taxon>Anthophila</taxon>
        <taxon>Apidae</taxon>
        <taxon>Melipona</taxon>
    </lineage>
</organism>
<gene>
    <name evidence="2" type="ORF">K0M31_007438</name>
</gene>
<reference evidence="2" key="1">
    <citation type="submission" date="2021-10" db="EMBL/GenBank/DDBJ databases">
        <title>Melipona bicolor Genome sequencing and assembly.</title>
        <authorList>
            <person name="Araujo N.S."/>
            <person name="Arias M.C."/>
        </authorList>
    </citation>
    <scope>NUCLEOTIDE SEQUENCE</scope>
    <source>
        <strain evidence="2">USP_2M_L1-L4_2017</strain>
        <tissue evidence="2">Whole body</tissue>
    </source>
</reference>
<dbReference type="EMBL" id="JAHYIQ010000002">
    <property type="protein sequence ID" value="KAK1134658.1"/>
    <property type="molecule type" value="Genomic_DNA"/>
</dbReference>
<proteinExistence type="predicted"/>
<evidence type="ECO:0000256" key="1">
    <source>
        <dbReference type="SAM" id="MobiDB-lite"/>
    </source>
</evidence>
<sequence length="94" mass="10209">MRACDVIIVRAVIDVRGGVDNDDDDEDDDNNNDGDGDGDGDGDALLAIFTRGSATTASRGGDQQHWNNQKRRIILKGSECHRVVVGKRVKKISE</sequence>
<evidence type="ECO:0000313" key="3">
    <source>
        <dbReference type="Proteomes" id="UP001177670"/>
    </source>
</evidence>
<accession>A0AA40GBQ1</accession>
<protein>
    <submittedName>
        <fullName evidence="2">Uncharacterized protein</fullName>
    </submittedName>
</protein>
<comment type="caution">
    <text evidence="2">The sequence shown here is derived from an EMBL/GenBank/DDBJ whole genome shotgun (WGS) entry which is preliminary data.</text>
</comment>